<dbReference type="Pfam" id="PF13976">
    <property type="entry name" value="gag_pre-integrs"/>
    <property type="match status" value="1"/>
</dbReference>
<evidence type="ECO:0000259" key="3">
    <source>
        <dbReference type="Pfam" id="PF07727"/>
    </source>
</evidence>
<evidence type="ECO:0000256" key="2">
    <source>
        <dbReference type="ARBA" id="ARBA00022801"/>
    </source>
</evidence>
<dbReference type="AlphaFoldDB" id="A5BYT6"/>
<dbReference type="EMBL" id="AM476117">
    <property type="protein sequence ID" value="CAN83737.1"/>
    <property type="molecule type" value="Genomic_DNA"/>
</dbReference>
<evidence type="ECO:0008006" key="6">
    <source>
        <dbReference type="Google" id="ProtNLM"/>
    </source>
</evidence>
<dbReference type="PANTHER" id="PTHR42648">
    <property type="entry name" value="TRANSPOSASE, PUTATIVE-RELATED"/>
    <property type="match status" value="1"/>
</dbReference>
<gene>
    <name evidence="5" type="ORF">VITISV_032131</name>
</gene>
<sequence length="491" mass="57316">MEAILSDSYYEDSASTTFEDARYDPNDMLAFVASIEHENNSYCDSDSDINDGEFTDEQRAKFFDNIFIEHERLIKSYTTNHEILNANKNKIDVLNAKNYNLLEKIRFLKSKHHSLLEKNNVPTQQIKNNKPSSFMNENFHLGTKVLNEILDKGKTYGNQRRLGYISKEETPSSRETMFVKDKDDTPNQVESPKNTSLYTHYKKTGHSQSRCYSRFLKSFRTPLMCSRAKPDPTKLWHKRLGHINYRDLVHLVNIERVRDIPRLSGEPKPIYDEYMEGKQIKSSHKKVKEIRTTKPLDLLHMDLMGLMQTKSKGGKRYVLMGTAYEETFAPLARLESIRILLAIACSLRIKLYQIDAKSAFLNEILSEEVYVEQPKGFEDHKFLNYVYKLKKGLYGLKQAPRAWYERLITYLLEKKFEKRGVDRTLFIDRSNDELLVAQINVDYIVFGATCSDIAFSFAENKKTEFKLSMLDELSFFLGLQRWNLCFSIQVC</sequence>
<protein>
    <recommendedName>
        <fullName evidence="6">Retrovirus-related Pol polyprotein from transposon TNT 1-94</fullName>
    </recommendedName>
</protein>
<evidence type="ECO:0000313" key="5">
    <source>
        <dbReference type="EMBL" id="CAN83737.1"/>
    </source>
</evidence>
<dbReference type="InterPro" id="IPR013103">
    <property type="entry name" value="RVT_2"/>
</dbReference>
<dbReference type="PANTHER" id="PTHR42648:SF21">
    <property type="entry name" value="CYSTEINE-RICH RLK (RECEPTOR-LIKE PROTEIN KINASE) 8"/>
    <property type="match status" value="1"/>
</dbReference>
<accession>A5BYT6</accession>
<name>A5BYT6_VITVI</name>
<keyword evidence="2" id="KW-0378">Hydrolase</keyword>
<reference evidence="5" key="1">
    <citation type="journal article" date="2007" name="PLoS ONE">
        <title>The first genome sequence of an elite grapevine cultivar (Pinot noir Vitis vinifera L.): coping with a highly heterozygous genome.</title>
        <authorList>
            <person name="Velasco R."/>
            <person name="Zharkikh A."/>
            <person name="Troggio M."/>
            <person name="Cartwright D.A."/>
            <person name="Cestaro A."/>
            <person name="Pruss D."/>
            <person name="Pindo M."/>
            <person name="FitzGerald L.M."/>
            <person name="Vezzulli S."/>
            <person name="Reid J."/>
            <person name="Malacarne G."/>
            <person name="Iliev D."/>
            <person name="Coppola G."/>
            <person name="Wardell B."/>
            <person name="Micheletti D."/>
            <person name="Macalma T."/>
            <person name="Facci M."/>
            <person name="Mitchell J.T."/>
            <person name="Perazzolli M."/>
            <person name="Eldredge G."/>
            <person name="Gatto P."/>
            <person name="Oyzerski R."/>
            <person name="Moretto M."/>
            <person name="Gutin N."/>
            <person name="Stefanini M."/>
            <person name="Chen Y."/>
            <person name="Segala C."/>
            <person name="Davenport C."/>
            <person name="Dematte L."/>
            <person name="Mraz A."/>
            <person name="Battilana J."/>
            <person name="Stormo K."/>
            <person name="Costa F."/>
            <person name="Tao Q."/>
            <person name="Si-Ammour A."/>
            <person name="Harkins T."/>
            <person name="Lackey A."/>
            <person name="Perbost C."/>
            <person name="Taillon B."/>
            <person name="Stella A."/>
            <person name="Solovyev V."/>
            <person name="Fawcett J.A."/>
            <person name="Sterck L."/>
            <person name="Vandepoele K."/>
            <person name="Grando S.M."/>
            <person name="Toppo S."/>
            <person name="Moser C."/>
            <person name="Lanchbury J."/>
            <person name="Bogden R."/>
            <person name="Skolnick M."/>
            <person name="Sgaramella V."/>
            <person name="Bhatnagar S.K."/>
            <person name="Fontana P."/>
            <person name="Gutin A."/>
            <person name="Van de Peer Y."/>
            <person name="Salamini F."/>
            <person name="Viola R."/>
        </authorList>
    </citation>
    <scope>NUCLEOTIDE SEQUENCE</scope>
</reference>
<evidence type="ECO:0000259" key="4">
    <source>
        <dbReference type="Pfam" id="PF13976"/>
    </source>
</evidence>
<dbReference type="Pfam" id="PF07727">
    <property type="entry name" value="RVT_2"/>
    <property type="match status" value="1"/>
</dbReference>
<feature type="domain" description="GAG-pre-integrase" evidence="4">
    <location>
        <begin position="216"/>
        <end position="279"/>
    </location>
</feature>
<organism evidence="5">
    <name type="scientific">Vitis vinifera</name>
    <name type="common">Grape</name>
    <dbReference type="NCBI Taxonomy" id="29760"/>
    <lineage>
        <taxon>Eukaryota</taxon>
        <taxon>Viridiplantae</taxon>
        <taxon>Streptophyta</taxon>
        <taxon>Embryophyta</taxon>
        <taxon>Tracheophyta</taxon>
        <taxon>Spermatophyta</taxon>
        <taxon>Magnoliopsida</taxon>
        <taxon>eudicotyledons</taxon>
        <taxon>Gunneridae</taxon>
        <taxon>Pentapetalae</taxon>
        <taxon>rosids</taxon>
        <taxon>Vitales</taxon>
        <taxon>Vitaceae</taxon>
        <taxon>Viteae</taxon>
        <taxon>Vitis</taxon>
    </lineage>
</organism>
<feature type="domain" description="Reverse transcriptase Ty1/copia-type" evidence="3">
    <location>
        <begin position="320"/>
        <end position="480"/>
    </location>
</feature>
<dbReference type="InterPro" id="IPR039537">
    <property type="entry name" value="Retrotran_Ty1/copia-like"/>
</dbReference>
<keyword evidence="1" id="KW-0479">Metal-binding</keyword>
<dbReference type="GO" id="GO:0046872">
    <property type="term" value="F:metal ion binding"/>
    <property type="evidence" value="ECO:0007669"/>
    <property type="project" value="UniProtKB-KW"/>
</dbReference>
<dbReference type="GO" id="GO:0016787">
    <property type="term" value="F:hydrolase activity"/>
    <property type="evidence" value="ECO:0007669"/>
    <property type="project" value="UniProtKB-KW"/>
</dbReference>
<proteinExistence type="predicted"/>
<dbReference type="InterPro" id="IPR025724">
    <property type="entry name" value="GAG-pre-integrase_dom"/>
</dbReference>
<evidence type="ECO:0000256" key="1">
    <source>
        <dbReference type="ARBA" id="ARBA00022723"/>
    </source>
</evidence>